<proteinExistence type="predicted"/>
<name>A0AA38G3Z2_TAXCH</name>
<keyword evidence="2" id="KW-1185">Reference proteome</keyword>
<accession>A0AA38G3Z2</accession>
<protein>
    <submittedName>
        <fullName evidence="1">Uncharacterized protein</fullName>
    </submittedName>
</protein>
<sequence length="67" mass="7024">MLKADDEGMVNTMEETEVKSATDAIGSTNIYDVGSIWDTMGGKVDEGNTEIVVGDVKVGARVGGMDI</sequence>
<dbReference type="EMBL" id="JAHRHJ020000005">
    <property type="protein sequence ID" value="KAH9315736.1"/>
    <property type="molecule type" value="Genomic_DNA"/>
</dbReference>
<feature type="non-terminal residue" evidence="1">
    <location>
        <position position="67"/>
    </location>
</feature>
<organism evidence="1 2">
    <name type="scientific">Taxus chinensis</name>
    <name type="common">Chinese yew</name>
    <name type="synonym">Taxus wallichiana var. chinensis</name>
    <dbReference type="NCBI Taxonomy" id="29808"/>
    <lineage>
        <taxon>Eukaryota</taxon>
        <taxon>Viridiplantae</taxon>
        <taxon>Streptophyta</taxon>
        <taxon>Embryophyta</taxon>
        <taxon>Tracheophyta</taxon>
        <taxon>Spermatophyta</taxon>
        <taxon>Pinopsida</taxon>
        <taxon>Pinidae</taxon>
        <taxon>Conifers II</taxon>
        <taxon>Cupressales</taxon>
        <taxon>Taxaceae</taxon>
        <taxon>Taxus</taxon>
    </lineage>
</organism>
<comment type="caution">
    <text evidence="1">The sequence shown here is derived from an EMBL/GenBank/DDBJ whole genome shotgun (WGS) entry which is preliminary data.</text>
</comment>
<gene>
    <name evidence="1" type="ORF">KI387_024363</name>
</gene>
<dbReference type="Proteomes" id="UP000824469">
    <property type="component" value="Unassembled WGS sequence"/>
</dbReference>
<reference evidence="1 2" key="1">
    <citation type="journal article" date="2021" name="Nat. Plants">
        <title>The Taxus genome provides insights into paclitaxel biosynthesis.</title>
        <authorList>
            <person name="Xiong X."/>
            <person name="Gou J."/>
            <person name="Liao Q."/>
            <person name="Li Y."/>
            <person name="Zhou Q."/>
            <person name="Bi G."/>
            <person name="Li C."/>
            <person name="Du R."/>
            <person name="Wang X."/>
            <person name="Sun T."/>
            <person name="Guo L."/>
            <person name="Liang H."/>
            <person name="Lu P."/>
            <person name="Wu Y."/>
            <person name="Zhang Z."/>
            <person name="Ro D.K."/>
            <person name="Shang Y."/>
            <person name="Huang S."/>
            <person name="Yan J."/>
        </authorList>
    </citation>
    <scope>NUCLEOTIDE SEQUENCE [LARGE SCALE GENOMIC DNA]</scope>
    <source>
        <strain evidence="1">Ta-2019</strain>
    </source>
</reference>
<evidence type="ECO:0000313" key="2">
    <source>
        <dbReference type="Proteomes" id="UP000824469"/>
    </source>
</evidence>
<evidence type="ECO:0000313" key="1">
    <source>
        <dbReference type="EMBL" id="KAH9315736.1"/>
    </source>
</evidence>
<dbReference type="AlphaFoldDB" id="A0AA38G3Z2"/>